<dbReference type="Pfam" id="PF00072">
    <property type="entry name" value="Response_reg"/>
    <property type="match status" value="1"/>
</dbReference>
<dbReference type="RefSeq" id="WP_265582162.1">
    <property type="nucleotide sequence ID" value="NZ_CP036172.1"/>
</dbReference>
<dbReference type="GO" id="GO:0000160">
    <property type="term" value="P:phosphorelay signal transduction system"/>
    <property type="evidence" value="ECO:0007669"/>
    <property type="project" value="InterPro"/>
</dbReference>
<proteinExistence type="predicted"/>
<feature type="domain" description="Response regulatory" evidence="3">
    <location>
        <begin position="4"/>
        <end position="120"/>
    </location>
</feature>
<dbReference type="AlphaFoldDB" id="A0A8A3S3Z6"/>
<evidence type="ECO:0000313" key="4">
    <source>
        <dbReference type="EMBL" id="QSZ66792.1"/>
    </source>
</evidence>
<dbReference type="InterPro" id="IPR011006">
    <property type="entry name" value="CheY-like_superfamily"/>
</dbReference>
<evidence type="ECO:0000259" key="3">
    <source>
        <dbReference type="PROSITE" id="PS50110"/>
    </source>
</evidence>
<name>A0A8A3S3Z6_9EURY</name>
<dbReference type="InterPro" id="IPR050595">
    <property type="entry name" value="Bact_response_regulator"/>
</dbReference>
<dbReference type="PROSITE" id="PS50110">
    <property type="entry name" value="RESPONSE_REGULATORY"/>
    <property type="match status" value="1"/>
</dbReference>
<dbReference type="KEGG" id="maqe:RJ40_04435"/>
<dbReference type="InterPro" id="IPR001789">
    <property type="entry name" value="Sig_transdc_resp-reg_receiver"/>
</dbReference>
<protein>
    <submittedName>
        <fullName evidence="4">Response regulator</fullName>
    </submittedName>
</protein>
<dbReference type="EMBL" id="CP036172">
    <property type="protein sequence ID" value="QSZ66792.1"/>
    <property type="molecule type" value="Genomic_DNA"/>
</dbReference>
<dbReference type="SMART" id="SM00448">
    <property type="entry name" value="REC"/>
    <property type="match status" value="1"/>
</dbReference>
<keyword evidence="5" id="KW-1185">Reference proteome</keyword>
<reference evidence="4" key="2">
    <citation type="submission" date="2019-02" db="EMBL/GenBank/DDBJ databases">
        <authorList>
            <person name="Chen S.-C."/>
            <person name="Chien H.-H."/>
            <person name="Lai M.-C."/>
        </authorList>
    </citation>
    <scope>NUCLEOTIDE SEQUENCE</scope>
    <source>
        <strain evidence="4">N2F9704</strain>
    </source>
</reference>
<accession>A0A8A3S3Z6</accession>
<dbReference type="Proteomes" id="UP001042704">
    <property type="component" value="Chromosome"/>
</dbReference>
<dbReference type="SUPFAM" id="SSF52172">
    <property type="entry name" value="CheY-like"/>
    <property type="match status" value="1"/>
</dbReference>
<sequence>MKPEVLVIDDDRPILEMMKIVLERIGYRPLLAASADEGLALVRSARPELLLLDVTMAPVDGWQVLDALAADPDLPATPVMLFTARPLESAEYERHQGSIVEVLEKPIAPLELKKVLDHFFAG</sequence>
<evidence type="ECO:0000313" key="5">
    <source>
        <dbReference type="Proteomes" id="UP001042704"/>
    </source>
</evidence>
<organism evidence="4 5">
    <name type="scientific">Methanofollis aquaemaris</name>
    <dbReference type="NCBI Taxonomy" id="126734"/>
    <lineage>
        <taxon>Archaea</taxon>
        <taxon>Methanobacteriati</taxon>
        <taxon>Methanobacteriota</taxon>
        <taxon>Stenosarchaea group</taxon>
        <taxon>Methanomicrobia</taxon>
        <taxon>Methanomicrobiales</taxon>
        <taxon>Methanomicrobiaceae</taxon>
        <taxon>Methanofollis</taxon>
    </lineage>
</organism>
<dbReference type="PANTHER" id="PTHR44591">
    <property type="entry name" value="STRESS RESPONSE REGULATOR PROTEIN 1"/>
    <property type="match status" value="1"/>
</dbReference>
<evidence type="ECO:0000256" key="1">
    <source>
        <dbReference type="ARBA" id="ARBA00022553"/>
    </source>
</evidence>
<gene>
    <name evidence="4" type="ORF">RJ40_04435</name>
</gene>
<keyword evidence="1 2" id="KW-0597">Phosphoprotein</keyword>
<evidence type="ECO:0000256" key="2">
    <source>
        <dbReference type="PROSITE-ProRule" id="PRU00169"/>
    </source>
</evidence>
<dbReference type="PANTHER" id="PTHR44591:SF3">
    <property type="entry name" value="RESPONSE REGULATORY DOMAIN-CONTAINING PROTEIN"/>
    <property type="match status" value="1"/>
</dbReference>
<dbReference type="GeneID" id="76423584"/>
<dbReference type="Gene3D" id="3.40.50.2300">
    <property type="match status" value="1"/>
</dbReference>
<reference evidence="4" key="1">
    <citation type="journal article" date="2001" name="Int. J. Syst. Evol. Microbiol.">
        <title>Methanofollis aquaemaris sp. nov., a methanogen isolated from an aquaculture fish pond.</title>
        <authorList>
            <person name="Lai M.C."/>
            <person name="Chen S.C."/>
        </authorList>
    </citation>
    <scope>NUCLEOTIDE SEQUENCE</scope>
    <source>
        <strain evidence="4">N2F9704</strain>
    </source>
</reference>
<feature type="modified residue" description="4-aspartylphosphate" evidence="2">
    <location>
        <position position="53"/>
    </location>
</feature>